<evidence type="ECO:0000256" key="8">
    <source>
        <dbReference type="SAM" id="Phobius"/>
    </source>
</evidence>
<feature type="transmembrane region" description="Helical" evidence="8">
    <location>
        <begin position="120"/>
        <end position="142"/>
    </location>
</feature>
<dbReference type="CDD" id="cd17476">
    <property type="entry name" value="MFS_Amf1_MDR_like"/>
    <property type="match status" value="1"/>
</dbReference>
<dbReference type="OrthoDB" id="2428527at2759"/>
<evidence type="ECO:0000256" key="2">
    <source>
        <dbReference type="ARBA" id="ARBA00008335"/>
    </source>
</evidence>
<evidence type="ECO:0000259" key="9">
    <source>
        <dbReference type="PROSITE" id="PS50850"/>
    </source>
</evidence>
<feature type="transmembrane region" description="Helical" evidence="8">
    <location>
        <begin position="313"/>
        <end position="342"/>
    </location>
</feature>
<feature type="transmembrane region" description="Helical" evidence="8">
    <location>
        <begin position="451"/>
        <end position="470"/>
    </location>
</feature>
<feature type="transmembrane region" description="Helical" evidence="8">
    <location>
        <begin position="148"/>
        <end position="170"/>
    </location>
</feature>
<feature type="transmembrane region" description="Helical" evidence="8">
    <location>
        <begin position="91"/>
        <end position="108"/>
    </location>
</feature>
<keyword evidence="4 8" id="KW-0812">Transmembrane</keyword>
<dbReference type="EMBL" id="QJNU01000637">
    <property type="protein sequence ID" value="RYO91365.1"/>
    <property type="molecule type" value="Genomic_DNA"/>
</dbReference>
<feature type="transmembrane region" description="Helical" evidence="8">
    <location>
        <begin position="182"/>
        <end position="206"/>
    </location>
</feature>
<dbReference type="PROSITE" id="PS50850">
    <property type="entry name" value="MFS"/>
    <property type="match status" value="1"/>
</dbReference>
<evidence type="ECO:0000256" key="4">
    <source>
        <dbReference type="ARBA" id="ARBA00022692"/>
    </source>
</evidence>
<feature type="compositionally biased region" description="Polar residues" evidence="7">
    <location>
        <begin position="1"/>
        <end position="16"/>
    </location>
</feature>
<dbReference type="InterPro" id="IPR011701">
    <property type="entry name" value="MFS"/>
</dbReference>
<evidence type="ECO:0000256" key="1">
    <source>
        <dbReference type="ARBA" id="ARBA00004141"/>
    </source>
</evidence>
<evidence type="ECO:0000313" key="11">
    <source>
        <dbReference type="Proteomes" id="UP000293360"/>
    </source>
</evidence>
<dbReference type="FunFam" id="1.20.1250.20:FF:000285">
    <property type="entry name" value="MFS general substrate transporter"/>
    <property type="match status" value="1"/>
</dbReference>
<accession>A0A4Q4T039</accession>
<evidence type="ECO:0000313" key="10">
    <source>
        <dbReference type="EMBL" id="RYO91365.1"/>
    </source>
</evidence>
<dbReference type="Pfam" id="PF07690">
    <property type="entry name" value="MFS_1"/>
    <property type="match status" value="1"/>
</dbReference>
<dbReference type="GO" id="GO:0022857">
    <property type="term" value="F:transmembrane transporter activity"/>
    <property type="evidence" value="ECO:0007669"/>
    <property type="project" value="InterPro"/>
</dbReference>
<dbReference type="Proteomes" id="UP000293360">
    <property type="component" value="Unassembled WGS sequence"/>
</dbReference>
<evidence type="ECO:0000256" key="7">
    <source>
        <dbReference type="SAM" id="MobiDB-lite"/>
    </source>
</evidence>
<evidence type="ECO:0000256" key="3">
    <source>
        <dbReference type="ARBA" id="ARBA00022448"/>
    </source>
</evidence>
<feature type="transmembrane region" description="Helical" evidence="8">
    <location>
        <begin position="212"/>
        <end position="231"/>
    </location>
</feature>
<proteinExistence type="inferred from homology"/>
<keyword evidence="3" id="KW-0813">Transport</keyword>
<feature type="transmembrane region" description="Helical" evidence="8">
    <location>
        <begin position="283"/>
        <end position="301"/>
    </location>
</feature>
<feature type="domain" description="Major facilitator superfamily (MFS) profile" evidence="9">
    <location>
        <begin position="52"/>
        <end position="515"/>
    </location>
</feature>
<name>A0A4Q4T039_9PEZI</name>
<dbReference type="InterPro" id="IPR036259">
    <property type="entry name" value="MFS_trans_sf"/>
</dbReference>
<dbReference type="InterPro" id="IPR020846">
    <property type="entry name" value="MFS_dom"/>
</dbReference>
<feature type="transmembrane region" description="Helical" evidence="8">
    <location>
        <begin position="354"/>
        <end position="374"/>
    </location>
</feature>
<evidence type="ECO:0000256" key="6">
    <source>
        <dbReference type="ARBA" id="ARBA00023136"/>
    </source>
</evidence>
<feature type="transmembrane region" description="Helical" evidence="8">
    <location>
        <begin position="410"/>
        <end position="439"/>
    </location>
</feature>
<keyword evidence="6 8" id="KW-0472">Membrane</keyword>
<dbReference type="AlphaFoldDB" id="A0A4Q4T039"/>
<keyword evidence="11" id="KW-1185">Reference proteome</keyword>
<protein>
    <recommendedName>
        <fullName evidence="9">Major facilitator superfamily (MFS) profile domain-containing protein</fullName>
    </recommendedName>
</protein>
<feature type="region of interest" description="Disordered" evidence="7">
    <location>
        <begin position="1"/>
        <end position="30"/>
    </location>
</feature>
<dbReference type="GO" id="GO:0016020">
    <property type="term" value="C:membrane"/>
    <property type="evidence" value="ECO:0007669"/>
    <property type="project" value="UniProtKB-SubCell"/>
</dbReference>
<gene>
    <name evidence="10" type="ORF">DL764_008297</name>
</gene>
<sequence length="534" mass="57892">MATSSPEGQETASHHFTNPPDKHGDDPAIGSAQTAKDEHVYIADGYPLIRRITFITTVCSSMFTNQLGLCNSLTTPEIIGESFGVTDPGNLSWIISGYGLTLGTFILIGGRFGDEFGNKAIFIIGMGWLALTSMMAGLSVYSSYPVFILARTLQGLGPALTVPNALAIMGKCFSQGNRDMGFAWFAASAPVGAMAGLLFGPLFAMAWWPWTYWSQALGVAIVFVIALVAIPNMPVEGEQKQRRTIRDTVDRLDLPGGASGVTALVLFNFAWNQSLVTTWAEPYVYVCLILSFFFLAAFFYIELRLARYPILPVAVLTSDIAFVFGCTAAGWSTFGIWLFYVIRICLNVGGQTPIQLAAWLSPIIVTGIATALIVGKIINKVPASSIMLFAMLCYFVTSLLQALRPVDSTYWTYFFFATIIATFAMDSSLPAATIIFANAVPRQYQGMGSSVIMTIVVYSISLGLGFAGTIELQINNGGHTKEDLLRGYLGTLWFSVGLTAFGTVLALIFLLKDLRRRKLAGNQKEEETTGSTEA</sequence>
<comment type="caution">
    <text evidence="10">The sequence shown here is derived from an EMBL/GenBank/DDBJ whole genome shotgun (WGS) entry which is preliminary data.</text>
</comment>
<feature type="transmembrane region" description="Helical" evidence="8">
    <location>
        <begin position="490"/>
        <end position="511"/>
    </location>
</feature>
<comment type="subcellular location">
    <subcellularLocation>
        <location evidence="1">Membrane</location>
        <topology evidence="1">Multi-pass membrane protein</topology>
    </subcellularLocation>
</comment>
<dbReference type="SUPFAM" id="SSF103473">
    <property type="entry name" value="MFS general substrate transporter"/>
    <property type="match status" value="1"/>
</dbReference>
<keyword evidence="5 8" id="KW-1133">Transmembrane helix</keyword>
<dbReference type="Gene3D" id="1.20.1250.20">
    <property type="entry name" value="MFS general substrate transporter like domains"/>
    <property type="match status" value="2"/>
</dbReference>
<dbReference type="PANTHER" id="PTHR42718:SF1">
    <property type="entry name" value="LOW AFFINITY AMMONIUM TRANSPORTER"/>
    <property type="match status" value="1"/>
</dbReference>
<evidence type="ECO:0000256" key="5">
    <source>
        <dbReference type="ARBA" id="ARBA00022989"/>
    </source>
</evidence>
<feature type="transmembrane region" description="Helical" evidence="8">
    <location>
        <begin position="252"/>
        <end position="271"/>
    </location>
</feature>
<feature type="transmembrane region" description="Helical" evidence="8">
    <location>
        <begin position="386"/>
        <end position="404"/>
    </location>
</feature>
<organism evidence="10 11">
    <name type="scientific">Monosporascus ibericus</name>
    <dbReference type="NCBI Taxonomy" id="155417"/>
    <lineage>
        <taxon>Eukaryota</taxon>
        <taxon>Fungi</taxon>
        <taxon>Dikarya</taxon>
        <taxon>Ascomycota</taxon>
        <taxon>Pezizomycotina</taxon>
        <taxon>Sordariomycetes</taxon>
        <taxon>Xylariomycetidae</taxon>
        <taxon>Xylariales</taxon>
        <taxon>Xylariales incertae sedis</taxon>
        <taxon>Monosporascus</taxon>
    </lineage>
</organism>
<dbReference type="PANTHER" id="PTHR42718">
    <property type="entry name" value="MAJOR FACILITATOR SUPERFAMILY MULTIDRUG TRANSPORTER MFSC"/>
    <property type="match status" value="1"/>
</dbReference>
<comment type="similarity">
    <text evidence="2">Belongs to the major facilitator superfamily.</text>
</comment>
<reference evidence="10 11" key="1">
    <citation type="submission" date="2018-06" db="EMBL/GenBank/DDBJ databases">
        <title>Complete Genomes of Monosporascus.</title>
        <authorList>
            <person name="Robinson A.J."/>
            <person name="Natvig D.O."/>
        </authorList>
    </citation>
    <scope>NUCLEOTIDE SEQUENCE [LARGE SCALE GENOMIC DNA]</scope>
    <source>
        <strain evidence="10 11">CBS 110550</strain>
    </source>
</reference>